<evidence type="ECO:0000256" key="2">
    <source>
        <dbReference type="ARBA" id="ARBA00049666"/>
    </source>
</evidence>
<dbReference type="RefSeq" id="WP_124179162.1">
    <property type="nucleotide sequence ID" value="NZ_REFY01000005.1"/>
</dbReference>
<dbReference type="InterPro" id="IPR027417">
    <property type="entry name" value="P-loop_NTPase"/>
</dbReference>
<dbReference type="OrthoDB" id="241568at2157"/>
<feature type="compositionally biased region" description="Basic and acidic residues" evidence="3">
    <location>
        <begin position="371"/>
        <end position="389"/>
    </location>
</feature>
<dbReference type="AlphaFoldDB" id="A0A3N6LZ19"/>
<protein>
    <submittedName>
        <fullName evidence="4">ATPase</fullName>
    </submittedName>
</protein>
<evidence type="ECO:0000256" key="3">
    <source>
        <dbReference type="SAM" id="MobiDB-lite"/>
    </source>
</evidence>
<dbReference type="EMBL" id="REFY01000005">
    <property type="protein sequence ID" value="RQG87963.1"/>
    <property type="molecule type" value="Genomic_DNA"/>
</dbReference>
<sequence>MSWTLNIDHIAGILDGSAEIEPGLNAVRAENWQGKSSFIMAVEAAMGTKTPLTENASSGEVVLETGSEEISVSFAERNGAVTRQGTPYLESEYDRTCAELYAFLDESNPIRRAVRNEENLEELLTKPLDLENIDNQIAELKAERNAVESELAQAKSAAKELVSAEEELTRLEDELASLEDEREGLSEPDTNDVGRDDLSDARTERETLRSQIDRIESSIGRIEGKLDEQRAERDELELPAEESPETDVQELQERLQQTRTDIELLRSVYTANKRVLDENRLELLADVDRGILDDAFDCWVCGGTTDEEAVEHSLELLQYRITELQDDAAELEERVRTVEQARTERRKAQRRAKTLDSEIESLETKLADRRDTLEQKRESLESTEGRIEELQESVTETEDRVTELESEIKYTKSKISDTEDRIETLENRADQRSTLEDERESLSEEIAQLRSRREEMKAKTREAFSESISDIIDRFDTSYESARLTSAFDLVVARDGREVSLEALSEGEVVLLGLVAALAGYEAYDVDERVPVILVDSLGGLTDKNLHLLVEYLRERSERVVCTAYPEQSSFDGSEIDPTSWTVVSDESVRIEP</sequence>
<dbReference type="NCBIfam" id="NF045487">
    <property type="entry name" value="ASRP"/>
    <property type="match status" value="1"/>
</dbReference>
<organism evidence="4 5">
    <name type="scientific">Natrarchaeobius halalkaliphilus</name>
    <dbReference type="NCBI Taxonomy" id="1679091"/>
    <lineage>
        <taxon>Archaea</taxon>
        <taxon>Methanobacteriati</taxon>
        <taxon>Methanobacteriota</taxon>
        <taxon>Stenosarchaea group</taxon>
        <taxon>Halobacteria</taxon>
        <taxon>Halobacteriales</taxon>
        <taxon>Natrialbaceae</taxon>
        <taxon>Natrarchaeobius</taxon>
    </lineage>
</organism>
<dbReference type="SUPFAM" id="SSF52540">
    <property type="entry name" value="P-loop containing nucleoside triphosphate hydrolases"/>
    <property type="match status" value="1"/>
</dbReference>
<keyword evidence="5" id="KW-1185">Reference proteome</keyword>
<feature type="compositionally biased region" description="Basic and acidic residues" evidence="3">
    <location>
        <begin position="192"/>
        <end position="207"/>
    </location>
</feature>
<feature type="region of interest" description="Disordered" evidence="3">
    <location>
        <begin position="226"/>
        <end position="248"/>
    </location>
</feature>
<gene>
    <name evidence="4" type="ORF">EA462_13980</name>
</gene>
<dbReference type="Proteomes" id="UP000273828">
    <property type="component" value="Unassembled WGS sequence"/>
</dbReference>
<feature type="region of interest" description="Disordered" evidence="3">
    <location>
        <begin position="371"/>
        <end position="390"/>
    </location>
</feature>
<comment type="caution">
    <text evidence="4">The sequence shown here is derived from an EMBL/GenBank/DDBJ whole genome shotgun (WGS) entry which is preliminary data.</text>
</comment>
<dbReference type="PANTHER" id="PTHR32114:SF2">
    <property type="entry name" value="ABC TRANSPORTER ABCH.3"/>
    <property type="match status" value="1"/>
</dbReference>
<dbReference type="PANTHER" id="PTHR32114">
    <property type="entry name" value="ABC TRANSPORTER ABCH.3"/>
    <property type="match status" value="1"/>
</dbReference>
<feature type="compositionally biased region" description="Acidic residues" evidence="3">
    <location>
        <begin position="234"/>
        <end position="248"/>
    </location>
</feature>
<keyword evidence="1" id="KW-0175">Coiled coil</keyword>
<evidence type="ECO:0000313" key="4">
    <source>
        <dbReference type="EMBL" id="RQG87963.1"/>
    </source>
</evidence>
<feature type="region of interest" description="Disordered" evidence="3">
    <location>
        <begin position="177"/>
        <end position="207"/>
    </location>
</feature>
<comment type="similarity">
    <text evidence="2">Belongs to the Sph1/Sph2 family.</text>
</comment>
<reference evidence="4 5" key="1">
    <citation type="submission" date="2018-10" db="EMBL/GenBank/DDBJ databases">
        <title>Natrarchaeobius chitinivorans gen. nov., sp. nov., and Natrarchaeobius haloalkaliphilus sp. nov., alkaliphilic, chitin-utilizing haloarchaea from hypersaline alkaline lakes.</title>
        <authorList>
            <person name="Sorokin D.Y."/>
            <person name="Elcheninov A.G."/>
            <person name="Kostrikina N.A."/>
            <person name="Bale N.J."/>
            <person name="Sinninghe Damste J.S."/>
            <person name="Khijniak T.V."/>
            <person name="Kublanov I.V."/>
            <person name="Toshchakov S.V."/>
        </authorList>
    </citation>
    <scope>NUCLEOTIDE SEQUENCE [LARGE SCALE GENOMIC DNA]</scope>
    <source>
        <strain evidence="4 5">AArcht-Sl</strain>
    </source>
</reference>
<evidence type="ECO:0000256" key="1">
    <source>
        <dbReference type="ARBA" id="ARBA00023054"/>
    </source>
</evidence>
<dbReference type="Gene3D" id="3.40.50.300">
    <property type="entry name" value="P-loop containing nucleotide triphosphate hydrolases"/>
    <property type="match status" value="2"/>
</dbReference>
<proteinExistence type="inferred from homology"/>
<name>A0A3N6LZ19_9EURY</name>
<evidence type="ECO:0000313" key="5">
    <source>
        <dbReference type="Proteomes" id="UP000273828"/>
    </source>
</evidence>
<accession>A0A3N6LZ19</accession>